<evidence type="ECO:0000313" key="3">
    <source>
        <dbReference type="Proteomes" id="UP000614200"/>
    </source>
</evidence>
<dbReference type="Pfam" id="PF00149">
    <property type="entry name" value="Metallophos"/>
    <property type="match status" value="1"/>
</dbReference>
<dbReference type="Proteomes" id="UP000614200">
    <property type="component" value="Unassembled WGS sequence"/>
</dbReference>
<gene>
    <name evidence="2" type="ORF">ISU02_10525</name>
</gene>
<dbReference type="InterPro" id="IPR029052">
    <property type="entry name" value="Metallo-depent_PP-like"/>
</dbReference>
<dbReference type="CDD" id="cd07385">
    <property type="entry name" value="MPP_YkuE_C"/>
    <property type="match status" value="1"/>
</dbReference>
<comment type="caution">
    <text evidence="2">The sequence shown here is derived from an EMBL/GenBank/DDBJ whole genome shotgun (WGS) entry which is preliminary data.</text>
</comment>
<reference evidence="2 3" key="1">
    <citation type="submission" date="2020-11" db="EMBL/GenBank/DDBJ databases">
        <title>Fusibacter basophilias sp. nov.</title>
        <authorList>
            <person name="Qiu D."/>
        </authorList>
    </citation>
    <scope>NUCLEOTIDE SEQUENCE [LARGE SCALE GENOMIC DNA]</scope>
    <source>
        <strain evidence="2 3">Q10-2</strain>
    </source>
</reference>
<dbReference type="InterPro" id="IPR051158">
    <property type="entry name" value="Metallophosphoesterase_sf"/>
</dbReference>
<sequence length="278" mass="31535">MRKAFILVLLLFGLLLLYATSIEAKLLITERKTLEYKRDLYASENLSSSDLKIVQFTDTQLGPFYTLEQFQKVVDRINGENPDVIVFTGDLFDVPNAYDSKDEASKILKQLNKSALKIAIFGNHDFGGGGKAIYEDFMSEAGFVVLINERISYEANGRVYDFYGIDDGMLGDPSFEFIENDIDALHYNVLLLHEPDLYEYAKGEPFDLILSGHSHGGQIKLPFWGPIITPPLSKIYTNGYYEIDNERQSLLYVNTGLGNTKMKYRFGNIPKITVFTIE</sequence>
<evidence type="ECO:0000259" key="1">
    <source>
        <dbReference type="Pfam" id="PF00149"/>
    </source>
</evidence>
<dbReference type="EMBL" id="JADKNH010000006">
    <property type="protein sequence ID" value="MBF4693559.1"/>
    <property type="molecule type" value="Genomic_DNA"/>
</dbReference>
<name>A0ABR9ZVC3_9FIRM</name>
<dbReference type="InterPro" id="IPR004843">
    <property type="entry name" value="Calcineurin-like_PHP"/>
</dbReference>
<dbReference type="PANTHER" id="PTHR31302">
    <property type="entry name" value="TRANSMEMBRANE PROTEIN WITH METALLOPHOSPHOESTERASE DOMAIN-RELATED"/>
    <property type="match status" value="1"/>
</dbReference>
<proteinExistence type="predicted"/>
<feature type="domain" description="Calcineurin-like phosphoesterase" evidence="1">
    <location>
        <begin position="51"/>
        <end position="216"/>
    </location>
</feature>
<dbReference type="PANTHER" id="PTHR31302:SF25">
    <property type="entry name" value="PHOSPHOESTERASE"/>
    <property type="match status" value="1"/>
</dbReference>
<organism evidence="2 3">
    <name type="scientific">Fusibacter ferrireducens</name>
    <dbReference type="NCBI Taxonomy" id="2785058"/>
    <lineage>
        <taxon>Bacteria</taxon>
        <taxon>Bacillati</taxon>
        <taxon>Bacillota</taxon>
        <taxon>Clostridia</taxon>
        <taxon>Eubacteriales</taxon>
        <taxon>Eubacteriales Family XII. Incertae Sedis</taxon>
        <taxon>Fusibacter</taxon>
    </lineage>
</organism>
<accession>A0ABR9ZVC3</accession>
<dbReference type="RefSeq" id="WP_194701803.1">
    <property type="nucleotide sequence ID" value="NZ_JADKNH010000006.1"/>
</dbReference>
<protein>
    <submittedName>
        <fullName evidence="2">Metallophosphoesterase</fullName>
    </submittedName>
</protein>
<dbReference type="SUPFAM" id="SSF56300">
    <property type="entry name" value="Metallo-dependent phosphatases"/>
    <property type="match status" value="1"/>
</dbReference>
<evidence type="ECO:0000313" key="2">
    <source>
        <dbReference type="EMBL" id="MBF4693559.1"/>
    </source>
</evidence>
<dbReference type="Gene3D" id="3.60.21.10">
    <property type="match status" value="1"/>
</dbReference>
<keyword evidence="3" id="KW-1185">Reference proteome</keyword>